<keyword evidence="5" id="KW-1185">Reference proteome</keyword>
<feature type="compositionally biased region" description="Polar residues" evidence="4">
    <location>
        <begin position="489"/>
        <end position="508"/>
    </location>
</feature>
<feature type="compositionally biased region" description="Basic and acidic residues" evidence="4">
    <location>
        <begin position="1662"/>
        <end position="1671"/>
    </location>
</feature>
<feature type="compositionally biased region" description="Polar residues" evidence="4">
    <location>
        <begin position="1265"/>
        <end position="1274"/>
    </location>
</feature>
<dbReference type="Gene3D" id="2.130.10.10">
    <property type="entry name" value="YVTN repeat-like/Quinoprotein amine dehydrogenase"/>
    <property type="match status" value="1"/>
</dbReference>
<feature type="compositionally biased region" description="Acidic residues" evidence="4">
    <location>
        <begin position="2180"/>
        <end position="2191"/>
    </location>
</feature>
<feature type="region of interest" description="Disordered" evidence="4">
    <location>
        <begin position="192"/>
        <end position="228"/>
    </location>
</feature>
<dbReference type="SUPFAM" id="SSF50978">
    <property type="entry name" value="WD40 repeat-like"/>
    <property type="match status" value="1"/>
</dbReference>
<feature type="compositionally biased region" description="Basic and acidic residues" evidence="4">
    <location>
        <begin position="1566"/>
        <end position="1576"/>
    </location>
</feature>
<feature type="region of interest" description="Disordered" evidence="4">
    <location>
        <begin position="904"/>
        <end position="1050"/>
    </location>
</feature>
<evidence type="ECO:0000256" key="3">
    <source>
        <dbReference type="ARBA" id="ARBA00023242"/>
    </source>
</evidence>
<feature type="region of interest" description="Disordered" evidence="4">
    <location>
        <begin position="285"/>
        <end position="353"/>
    </location>
</feature>
<dbReference type="InterPro" id="IPR015943">
    <property type="entry name" value="WD40/YVTN_repeat-like_dom_sf"/>
</dbReference>
<feature type="region of interest" description="Disordered" evidence="4">
    <location>
        <begin position="2146"/>
        <end position="2219"/>
    </location>
</feature>
<feature type="compositionally biased region" description="Basic and acidic residues" evidence="4">
    <location>
        <begin position="926"/>
        <end position="992"/>
    </location>
</feature>
<evidence type="ECO:0000256" key="1">
    <source>
        <dbReference type="ARBA" id="ARBA00004123"/>
    </source>
</evidence>
<feature type="compositionally biased region" description="Basic and acidic residues" evidence="4">
    <location>
        <begin position="1598"/>
        <end position="1610"/>
    </location>
</feature>
<feature type="compositionally biased region" description="Polar residues" evidence="4">
    <location>
        <begin position="595"/>
        <end position="617"/>
    </location>
</feature>
<feature type="region of interest" description="Disordered" evidence="4">
    <location>
        <begin position="79"/>
        <end position="100"/>
    </location>
</feature>
<feature type="region of interest" description="Disordered" evidence="4">
    <location>
        <begin position="1073"/>
        <end position="1274"/>
    </location>
</feature>
<protein>
    <submittedName>
        <fullName evidence="6">Microtubule-associated protein futsch isoform X1</fullName>
    </submittedName>
</protein>
<feature type="compositionally biased region" description="Basic and acidic residues" evidence="4">
    <location>
        <begin position="1"/>
        <end position="11"/>
    </location>
</feature>
<feature type="compositionally biased region" description="Polar residues" evidence="4">
    <location>
        <begin position="766"/>
        <end position="777"/>
    </location>
</feature>
<feature type="compositionally biased region" description="Polar residues" evidence="4">
    <location>
        <begin position="539"/>
        <end position="552"/>
    </location>
</feature>
<accession>A0ABM4GEN8</accession>
<feature type="compositionally biased region" description="Basic and acidic residues" evidence="4">
    <location>
        <begin position="1802"/>
        <end position="1819"/>
    </location>
</feature>
<sequence length="2765" mass="306605">MDPKMDSKRPELGIMGPPPTVPHSSNSRPDAHPLPASSSSANARTAAPPRRIIKTINLDFKKLKEAGLDRKLAEVLSKQSPAARAGIPHSPSSSSSSSVATQSSCTSAATMTAAAASAEAASTSLHSQHQQLHQPELPQTAVKRIKISDSMEKTVPILTPPVATTSSNLERTMHVKAMLKNRILNKCINTSTQIQQPKPMPAPKIPPTAAQGSAPRSGGSSNAATAAPTSGAFTIPKADLSVRPKHPPLLLNLVNQLPKHRTMCMTTDDIELRNQQELLQQKAFERHPPPQQKQPKYQPQSLHISMQKSSQNTPHIPIQNSLQNQTQSPKISMQKSSQNPQHNPIKNPPQAPTPIAAANELLLPPPEASIISQKSPSPPPLIVLENKVLAPNEKIDLSNLRLPSNTSIVATIVKTKAQPLAQTIIKGGKVIMNASKFKVPREKLAEMAQEIRNQAKQVKQNTQPEAAGDSSTATTKIPTTIPKEIDPKQQASFTQSTVEATDLTSLTSGKPKPMSLKNTKMNTATALDQEELPQDENTESSYMDSSVNTPEQETPKVVINTEASFLDLPIHISTDRVPKELNKSADFEQEKPKKPTSTSSQEIPKSSATAEASSPVSKVQSAVDFIAQLTAEHSLDESSFMELSPEEQSLNALFGGSFTGVPTQNAEKEKEPAEEVGSLKVTRSSPKKLSEEEELPIGKIMKMDDMDILHATLDVKSDSTNILRISPNAIKLRSSVDQSGMELPAATSTEIAVPTTNEETLVVATSTDKGDQTSGPDMSQKPVAEEASKGSLENQIKPVTDSAKEVNPPAKRLPLRSKKAKINLVQRNKRPSMPNKFLDSKKTKLDGVVESGEEATTAIMDHSLLEEIRPSAGVQGIEVIVYLNNQRSESVNLNIISVKNNTKQVPTNVEQEVRESEGEQQGVSQSKEDKEQQGVRKSKNDEERQEVRESKDDEEGQEVRKSKADEENQEVREFKEVDEHEVRDSKEDELQRFIESTEDEPKKASNPAKDTKTKTQTDTQNSAKSSIERDLTQLYHPPKMPKMKTNKKNNNQEALEHTQTAKALSIIEILSQEQPPPQGDAKLPFRKESPTEVNLPESTGIQNLVTHLTAERVTPQTKKKLSTSPPDSGETAKGMPRKKRMKTRPVLSKRTSARKQEEIGPEFLHPISPNAGGGRIPTSSTSDDDGTVFLGFNNKEEKRSKTPVRSKRVRQMRINETDISDDATPDYDETEEEQQKPVDKDIISRRKDQVSDSDSSDCPMDFGDNPTNEDTSLDTTLVSIEAESSKQIKWDDLKGASKEPILDAANLPEQLEALNEPEQSETVINEIDLTVDYRRSSRSRKSSRKPSPTAKKINSEEPSTSKGALKISEAKEKLLTKPGSVEGSTPKAGVQTTVEKEYNLVSNEIQKELRDVEESVTSTKSEGKRRSRSSNATDSNQAEDSQKTENNSEQKEDKSKIPEAQKEPVNTNEKRITRTALVSKTVIEKKEEIVLTNSENSNEKRASRRQTKSNSSTSEITELVPISKPSEHNEAIKTRASRQSRSRTPAQPITKSDKTDTDTNTQSELEELKATEEPSSSKDAGSFKRQMRNRKSTVALVAKDELNLDKELKNTDSQNPQEVQAAEEPEHSLNSKRKSRSRVTKITDSDVGKKQKNTTSQVGSQEENKAAEKPKTALTCEENKVSNPKNVDATEDEEKPGSSIKSKRKRQSRNTPVSRLVAAEEMEPTASLADSQPAVTAADDVESRLSSVPQDIEDEPAPSAPKRGRKSSLAKQPQNPSETLLTGEEDDTETAGPSTSNRKRKRDADTESTEASKKPKTDRFVPQGFDIRLLLIRQREQLDSDEVLTDEGKGQGPLQCGLCLARCTAKDWQTHLGEHYGVGWRVGETPNVTRAWVLKTMKQYIEKSGEKITCRLCQRQLGSHTGMVVHLEGCGNKKRVECDLCKRSYSKLSFPVHRQSCSSQQKRKIETGSSFNLRLLLIRKREQLDSEEVLTEEGKGNGPLQCGLCLARTNKVKWQSHCEEHYGIGWLVGETPKNVTRSGIMLMMKAYLEESKKKLVCRLCDHRLGSALGMMLHVENCGNKQRVECEICHRSYTALTLPSHFRVCSRRQQLAETSMVRAEEQKIEDAGEKVFSNAGRAKRKSTIKAETKLKKIGEHTSGKNEFDGSDSSDYDMANDKESSEEYDSEGVDSNEDSISAEQDGSDCEKSKRSKKRTCKRRQGNLGEQAAKPLFLREETEKSSSTHKWKEFLQINYSESPLYCHFKPGYSTLSPEDAHRLLPSKESTSVRYAYGKASQDSDWQRLAPLEGFNKEGEYVGYLGGPIRQLAWVPLPSDTTDQYLLCSLRSRMKSFARHSKLKQEDGLLMLLKCTEGSSNQKSWNVRPQLHYGIRVPNGPVHSFAFLPSGGYDKATNRLGLLAVAHATSDVHIYALPLELKDEEKNDENVVIQLENVITLSLDVDQPSDEDQCTKICWSEASGHNFLATGYASGHIAFWDIGDKESINCFRRNKEEVYTFVPSNTLYLGERNIQFMELHYDLNGTRWLAVGTLVRKFLVYDILNLSQPTTLMQSTWNNIYLATFTWSPVSEAIVLSSTHYNSRAILLNPASIEFDYRTLDSTLTASRSMHTNCQQNYMVLVTDIGDLAFLDAKAITRGVHLSKTMINYRAVSTTKLQHLGDGKPNQKDVISADEFHSDYGVQINPLVEAHPQSARNCPYLGEKRLPSNPHSLALTRNNCVRCNWNSSANSWVAMGAEHGLLRILNFERNKFF</sequence>
<feature type="compositionally biased region" description="Basic and acidic residues" evidence="4">
    <location>
        <begin position="2146"/>
        <end position="2162"/>
    </location>
</feature>
<feature type="compositionally biased region" description="Acidic residues" evidence="4">
    <location>
        <begin position="1218"/>
        <end position="1232"/>
    </location>
</feature>
<feature type="compositionally biased region" description="Low complexity" evidence="4">
    <location>
        <begin position="90"/>
        <end position="100"/>
    </location>
</feature>
<evidence type="ECO:0000313" key="5">
    <source>
        <dbReference type="Proteomes" id="UP001652661"/>
    </source>
</evidence>
<feature type="compositionally biased region" description="Polar residues" evidence="4">
    <location>
        <begin position="454"/>
        <end position="464"/>
    </location>
</feature>
<dbReference type="RefSeq" id="XP_070141183.1">
    <property type="nucleotide sequence ID" value="XM_070285082.1"/>
</dbReference>
<feature type="compositionally biased region" description="Basic residues" evidence="4">
    <location>
        <begin position="1201"/>
        <end position="1211"/>
    </location>
</feature>
<organism evidence="5 6">
    <name type="scientific">Drosophila kikkawai</name>
    <name type="common">Fruit fly</name>
    <dbReference type="NCBI Taxonomy" id="30033"/>
    <lineage>
        <taxon>Eukaryota</taxon>
        <taxon>Metazoa</taxon>
        <taxon>Ecdysozoa</taxon>
        <taxon>Arthropoda</taxon>
        <taxon>Hexapoda</taxon>
        <taxon>Insecta</taxon>
        <taxon>Pterygota</taxon>
        <taxon>Neoptera</taxon>
        <taxon>Endopterygota</taxon>
        <taxon>Diptera</taxon>
        <taxon>Brachycera</taxon>
        <taxon>Muscomorpha</taxon>
        <taxon>Ephydroidea</taxon>
        <taxon>Drosophilidae</taxon>
        <taxon>Drosophila</taxon>
        <taxon>Sophophora</taxon>
    </lineage>
</organism>
<dbReference type="InterPro" id="IPR001680">
    <property type="entry name" value="WD40_rpt"/>
</dbReference>
<feature type="region of interest" description="Disordered" evidence="4">
    <location>
        <begin position="1333"/>
        <end position="1819"/>
    </location>
</feature>
<dbReference type="InterPro" id="IPR036322">
    <property type="entry name" value="WD40_repeat_dom_sf"/>
</dbReference>
<feature type="region of interest" description="Disordered" evidence="4">
    <location>
        <begin position="663"/>
        <end position="692"/>
    </location>
</feature>
<reference evidence="6" key="1">
    <citation type="submission" date="2025-08" db="UniProtKB">
        <authorList>
            <consortium name="RefSeq"/>
        </authorList>
    </citation>
    <scope>IDENTIFICATION</scope>
    <source>
        <strain evidence="6">14028-0561.14</strain>
        <tissue evidence="6">Whole fly</tissue>
    </source>
</reference>
<feature type="compositionally biased region" description="Basic residues" evidence="4">
    <location>
        <begin position="2207"/>
        <end position="2218"/>
    </location>
</feature>
<evidence type="ECO:0000313" key="6">
    <source>
        <dbReference type="RefSeq" id="XP_070141183.1"/>
    </source>
</evidence>
<feature type="compositionally biased region" description="Basic and acidic residues" evidence="4">
    <location>
        <begin position="583"/>
        <end position="593"/>
    </location>
</feature>
<dbReference type="Proteomes" id="UP001652661">
    <property type="component" value="Chromosome 3L"/>
</dbReference>
<feature type="compositionally biased region" description="Polar residues" evidence="4">
    <location>
        <begin position="301"/>
        <end position="344"/>
    </location>
</feature>
<dbReference type="GeneID" id="108070459"/>
<feature type="compositionally biased region" description="Low complexity" evidence="4">
    <location>
        <begin position="472"/>
        <end position="482"/>
    </location>
</feature>
<dbReference type="InterPro" id="IPR052416">
    <property type="entry name" value="GTF3C_component"/>
</dbReference>
<comment type="subcellular location">
    <subcellularLocation>
        <location evidence="1">Nucleus</location>
    </subcellularLocation>
</comment>
<dbReference type="PANTHER" id="PTHR15052">
    <property type="entry name" value="RNA POLYMERASE III TRANSCRIPTION INITIATION FACTOR COMPLEX SUBUNIT"/>
    <property type="match status" value="1"/>
</dbReference>
<feature type="region of interest" description="Disordered" evidence="4">
    <location>
        <begin position="1"/>
        <end position="52"/>
    </location>
</feature>
<feature type="compositionally biased region" description="Polar residues" evidence="4">
    <location>
        <begin position="1096"/>
        <end position="1106"/>
    </location>
</feature>
<feature type="compositionally biased region" description="Polar residues" evidence="4">
    <location>
        <begin position="218"/>
        <end position="228"/>
    </location>
</feature>
<feature type="region of interest" description="Disordered" evidence="4">
    <location>
        <begin position="583"/>
        <end position="617"/>
    </location>
</feature>
<keyword evidence="2" id="KW-0804">Transcription</keyword>
<gene>
    <name evidence="6" type="primary">LOC108070459</name>
</gene>
<feature type="compositionally biased region" description="Acidic residues" evidence="4">
    <location>
        <begin position="528"/>
        <end position="538"/>
    </location>
</feature>
<feature type="compositionally biased region" description="Low complexity" evidence="4">
    <location>
        <begin position="35"/>
        <end position="50"/>
    </location>
</feature>
<feature type="region of interest" description="Disordered" evidence="4">
    <location>
        <begin position="766"/>
        <end position="793"/>
    </location>
</feature>
<feature type="region of interest" description="Disordered" evidence="4">
    <location>
        <begin position="454"/>
        <end position="553"/>
    </location>
</feature>
<dbReference type="SMART" id="SM00320">
    <property type="entry name" value="WD40"/>
    <property type="match status" value="2"/>
</dbReference>
<keyword evidence="3" id="KW-0539">Nucleus</keyword>
<name>A0ABM4GEN8_DROKI</name>
<dbReference type="PANTHER" id="PTHR15052:SF2">
    <property type="entry name" value="GENERAL TRANSCRIPTION FACTOR 3C POLYPEPTIDE 2"/>
    <property type="match status" value="1"/>
</dbReference>
<feature type="compositionally biased region" description="Polar residues" evidence="4">
    <location>
        <begin position="516"/>
        <end position="526"/>
    </location>
</feature>
<feature type="compositionally biased region" description="Basic and acidic residues" evidence="4">
    <location>
        <begin position="999"/>
        <end position="1015"/>
    </location>
</feature>
<feature type="compositionally biased region" description="Basic residues" evidence="4">
    <location>
        <begin position="1630"/>
        <end position="1639"/>
    </location>
</feature>
<feature type="compositionally biased region" description="Basic and acidic residues" evidence="4">
    <location>
        <begin position="1233"/>
        <end position="1250"/>
    </location>
</feature>
<evidence type="ECO:0000256" key="2">
    <source>
        <dbReference type="ARBA" id="ARBA00023163"/>
    </source>
</evidence>
<proteinExistence type="predicted"/>
<feature type="compositionally biased region" description="Polar residues" evidence="4">
    <location>
        <begin position="1429"/>
        <end position="1439"/>
    </location>
</feature>
<feature type="compositionally biased region" description="Basic and acidic residues" evidence="4">
    <location>
        <begin position="1440"/>
        <end position="1472"/>
    </location>
</feature>
<evidence type="ECO:0000256" key="4">
    <source>
        <dbReference type="SAM" id="MobiDB-lite"/>
    </source>
</evidence>